<dbReference type="EMBL" id="CAJVQB010023441">
    <property type="protein sequence ID" value="CAG8801870.1"/>
    <property type="molecule type" value="Genomic_DNA"/>
</dbReference>
<name>A0ABN7VVA9_GIGMA</name>
<proteinExistence type="predicted"/>
<sequence length="200" mass="23452">MRKIYFFLNLLLLIFTSNKRLLVHAKEALAELWDVEDIELLNILAIEEKLTIVDRTLQLLLENYDSSFGGTYLNTKDKKVYVNTIDFSVINNITDSPEIKNGDFLNFIKFIPTHNSMATLTFRFNNIFDLIKKYRPISIQLYIDMELNNVVIRHLKENINKNQVFIKFASQYEPTFIQPSASPNPRCKKQISETQILNRN</sequence>
<gene>
    <name evidence="2" type="ORF">GMARGA_LOCUS23287</name>
</gene>
<keyword evidence="1" id="KW-0732">Signal</keyword>
<organism evidence="2 3">
    <name type="scientific">Gigaspora margarita</name>
    <dbReference type="NCBI Taxonomy" id="4874"/>
    <lineage>
        <taxon>Eukaryota</taxon>
        <taxon>Fungi</taxon>
        <taxon>Fungi incertae sedis</taxon>
        <taxon>Mucoromycota</taxon>
        <taxon>Glomeromycotina</taxon>
        <taxon>Glomeromycetes</taxon>
        <taxon>Diversisporales</taxon>
        <taxon>Gigasporaceae</taxon>
        <taxon>Gigaspora</taxon>
    </lineage>
</organism>
<keyword evidence="3" id="KW-1185">Reference proteome</keyword>
<comment type="caution">
    <text evidence="2">The sequence shown here is derived from an EMBL/GenBank/DDBJ whole genome shotgun (WGS) entry which is preliminary data.</text>
</comment>
<evidence type="ECO:0000313" key="2">
    <source>
        <dbReference type="EMBL" id="CAG8801870.1"/>
    </source>
</evidence>
<protein>
    <submittedName>
        <fullName evidence="2">14307_t:CDS:1</fullName>
    </submittedName>
</protein>
<evidence type="ECO:0000313" key="3">
    <source>
        <dbReference type="Proteomes" id="UP000789901"/>
    </source>
</evidence>
<dbReference type="Proteomes" id="UP000789901">
    <property type="component" value="Unassembled WGS sequence"/>
</dbReference>
<feature type="signal peptide" evidence="1">
    <location>
        <begin position="1"/>
        <end position="25"/>
    </location>
</feature>
<reference evidence="2 3" key="1">
    <citation type="submission" date="2021-06" db="EMBL/GenBank/DDBJ databases">
        <authorList>
            <person name="Kallberg Y."/>
            <person name="Tangrot J."/>
            <person name="Rosling A."/>
        </authorList>
    </citation>
    <scope>NUCLEOTIDE SEQUENCE [LARGE SCALE GENOMIC DNA]</scope>
    <source>
        <strain evidence="2 3">120-4 pot B 10/14</strain>
    </source>
</reference>
<feature type="chain" id="PRO_5046966625" evidence="1">
    <location>
        <begin position="26"/>
        <end position="200"/>
    </location>
</feature>
<feature type="non-terminal residue" evidence="2">
    <location>
        <position position="200"/>
    </location>
</feature>
<evidence type="ECO:0000256" key="1">
    <source>
        <dbReference type="SAM" id="SignalP"/>
    </source>
</evidence>
<accession>A0ABN7VVA9</accession>